<dbReference type="OrthoDB" id="9956932at2"/>
<evidence type="ECO:0000313" key="1">
    <source>
        <dbReference type="EMBL" id="TFV27737.1"/>
    </source>
</evidence>
<dbReference type="EMBL" id="SPQU01000089">
    <property type="protein sequence ID" value="TFV27737.1"/>
    <property type="molecule type" value="Genomic_DNA"/>
</dbReference>
<proteinExistence type="predicted"/>
<name>A0A4Y9KQU1_9BRAD</name>
<evidence type="ECO:0000313" key="4">
    <source>
        <dbReference type="Proteomes" id="UP000298225"/>
    </source>
</evidence>
<reference evidence="2 3" key="2">
    <citation type="submission" date="2019-03" db="EMBL/GenBank/DDBJ databases">
        <title>Bradyrhizobium strains diversity.</title>
        <authorList>
            <person name="Urquiaga M.C.O."/>
            <person name="Hungria M."/>
            <person name="Delamuta J.R.M."/>
            <person name="Klepa M.S."/>
        </authorList>
    </citation>
    <scope>NUCLEOTIDE SEQUENCE [LARGE SCALE GENOMIC DNA]</scope>
    <source>
        <strain evidence="2 3">CNPSo 3426</strain>
    </source>
</reference>
<dbReference type="Proteomes" id="UP000298225">
    <property type="component" value="Unassembled WGS sequence"/>
</dbReference>
<keyword evidence="4" id="KW-1185">Reference proteome</keyword>
<dbReference type="EMBL" id="SPQS01000068">
    <property type="protein sequence ID" value="TFV67127.1"/>
    <property type="molecule type" value="Genomic_DNA"/>
</dbReference>
<protein>
    <submittedName>
        <fullName evidence="1">Uncharacterized protein</fullName>
    </submittedName>
</protein>
<reference evidence="1 4" key="1">
    <citation type="submission" date="2019-03" db="EMBL/GenBank/DDBJ databases">
        <title>Bradyrhizobium strains diversity isolated from Chamaecrista fasciculata.</title>
        <authorList>
            <person name="Urquiaga M.C.O."/>
            <person name="Hungria M."/>
            <person name="Delamuta J.R.M."/>
        </authorList>
    </citation>
    <scope>NUCLEOTIDE SEQUENCE [LARGE SCALE GENOMIC DNA]</scope>
    <source>
        <strain evidence="1 4">CNPSo 3424</strain>
    </source>
</reference>
<comment type="caution">
    <text evidence="1">The sequence shown here is derived from an EMBL/GenBank/DDBJ whole genome shotgun (WGS) entry which is preliminary data.</text>
</comment>
<dbReference type="AlphaFoldDB" id="A0A4Y9KQU1"/>
<dbReference type="RefSeq" id="WP_126262072.1">
    <property type="nucleotide sequence ID" value="NZ_SPQS01000068.1"/>
</dbReference>
<accession>A0A4Y9KQU1</accession>
<gene>
    <name evidence="2" type="ORF">E4K64_38830</name>
    <name evidence="1" type="ORF">E4K66_39670</name>
</gene>
<accession>A0A4Y9NI91</accession>
<organism evidence="1 4">
    <name type="scientific">Bradyrhizobium frederickii</name>
    <dbReference type="NCBI Taxonomy" id="2560054"/>
    <lineage>
        <taxon>Bacteria</taxon>
        <taxon>Pseudomonadati</taxon>
        <taxon>Pseudomonadota</taxon>
        <taxon>Alphaproteobacteria</taxon>
        <taxon>Hyphomicrobiales</taxon>
        <taxon>Nitrobacteraceae</taxon>
        <taxon>Bradyrhizobium</taxon>
    </lineage>
</organism>
<dbReference type="Proteomes" id="UP000297700">
    <property type="component" value="Unassembled WGS sequence"/>
</dbReference>
<evidence type="ECO:0000313" key="2">
    <source>
        <dbReference type="EMBL" id="TFV67127.1"/>
    </source>
</evidence>
<sequence>MAENAGGVDKLGNAKTAYDATSRAVADVQRELGDAAKRVNSPSMEAANAIEAVKRGDVLSDRDLAAIDAEGNGPLSSLVRQATALSKLTDMGNYDESAGTFVGGTHQTAKKLISPFAKRVGELGAFAGAGAIGSGGVGFDTVASHVPAALEGLAGAVAAYKGLKALDKGLGLASPAKTFADKFGDGSGNVRVPIHQPKRDSA</sequence>
<evidence type="ECO:0000313" key="3">
    <source>
        <dbReference type="Proteomes" id="UP000297700"/>
    </source>
</evidence>